<keyword evidence="2" id="KW-0812">Transmembrane</keyword>
<organism evidence="3 4">
    <name type="scientific">Parahaliea mediterranea</name>
    <dbReference type="NCBI Taxonomy" id="651086"/>
    <lineage>
        <taxon>Bacteria</taxon>
        <taxon>Pseudomonadati</taxon>
        <taxon>Pseudomonadota</taxon>
        <taxon>Gammaproteobacteria</taxon>
        <taxon>Cellvibrionales</taxon>
        <taxon>Halieaceae</taxon>
        <taxon>Parahaliea</taxon>
    </lineage>
</organism>
<feature type="transmembrane region" description="Helical" evidence="2">
    <location>
        <begin position="12"/>
        <end position="33"/>
    </location>
</feature>
<keyword evidence="2" id="KW-1133">Transmembrane helix</keyword>
<evidence type="ECO:0000313" key="4">
    <source>
        <dbReference type="Proteomes" id="UP000664303"/>
    </source>
</evidence>
<dbReference type="AlphaFoldDB" id="A0A939DJQ6"/>
<evidence type="ECO:0000256" key="1">
    <source>
        <dbReference type="SAM" id="MobiDB-lite"/>
    </source>
</evidence>
<keyword evidence="2" id="KW-0472">Membrane</keyword>
<reference evidence="3" key="1">
    <citation type="submission" date="2021-02" db="EMBL/GenBank/DDBJ databases">
        <title>PHA producing bacteria isolated from coastal sediment in Guangdong, Shenzhen.</title>
        <authorList>
            <person name="Zheng W."/>
            <person name="Yu S."/>
            <person name="Huang Y."/>
        </authorList>
    </citation>
    <scope>NUCLEOTIDE SEQUENCE</scope>
    <source>
        <strain evidence="3">TN14-10</strain>
    </source>
</reference>
<name>A0A939DJQ6_9GAMM</name>
<dbReference type="RefSeq" id="WP_206562219.1">
    <property type="nucleotide sequence ID" value="NZ_JAFKCZ010000018.1"/>
</dbReference>
<proteinExistence type="predicted"/>
<gene>
    <name evidence="3" type="ORF">JYP50_19375</name>
</gene>
<keyword evidence="4" id="KW-1185">Reference proteome</keyword>
<dbReference type="EMBL" id="JAFKCZ010000018">
    <property type="protein sequence ID" value="MBN7798772.1"/>
    <property type="molecule type" value="Genomic_DNA"/>
</dbReference>
<feature type="compositionally biased region" description="Polar residues" evidence="1">
    <location>
        <begin position="64"/>
        <end position="80"/>
    </location>
</feature>
<evidence type="ECO:0000256" key="2">
    <source>
        <dbReference type="SAM" id="Phobius"/>
    </source>
</evidence>
<accession>A0A939DJQ6</accession>
<feature type="region of interest" description="Disordered" evidence="1">
    <location>
        <begin position="54"/>
        <end position="81"/>
    </location>
</feature>
<dbReference type="Proteomes" id="UP000664303">
    <property type="component" value="Unassembled WGS sequence"/>
</dbReference>
<evidence type="ECO:0000313" key="3">
    <source>
        <dbReference type="EMBL" id="MBN7798772.1"/>
    </source>
</evidence>
<comment type="caution">
    <text evidence="3">The sequence shown here is derived from an EMBL/GenBank/DDBJ whole genome shotgun (WGS) entry which is preliminary data.</text>
</comment>
<protein>
    <submittedName>
        <fullName evidence="3">Uncharacterized protein</fullName>
    </submittedName>
</protein>
<sequence length="211" mass="24170">MLEIIQQNPVISFFAGLIPLVAGIWKVMDVLFVKPRDFRIAVLENNVEEIRKQLQRSEPERVNANPTHSVSPLPQDQPISGETLEDRADKFEKIVESTSLLNDMDLFYESWKDKDLTELQRDQFEKNYVGQKVAWTATFSSVSEERDGYLWVSLTSKNEQNYGIHVIAVFEENHKEALLTINKGELVQVSGVIDSFSLAPLIRKCSISRRT</sequence>